<dbReference type="AlphaFoldDB" id="A0A8S0SVK0"/>
<feature type="compositionally biased region" description="Basic and acidic residues" evidence="1">
    <location>
        <begin position="28"/>
        <end position="37"/>
    </location>
</feature>
<dbReference type="EMBL" id="CACTIH010005545">
    <property type="protein sequence ID" value="CAA2997218.1"/>
    <property type="molecule type" value="Genomic_DNA"/>
</dbReference>
<organism evidence="2 3">
    <name type="scientific">Olea europaea subsp. europaea</name>
    <dbReference type="NCBI Taxonomy" id="158383"/>
    <lineage>
        <taxon>Eukaryota</taxon>
        <taxon>Viridiplantae</taxon>
        <taxon>Streptophyta</taxon>
        <taxon>Embryophyta</taxon>
        <taxon>Tracheophyta</taxon>
        <taxon>Spermatophyta</taxon>
        <taxon>Magnoliopsida</taxon>
        <taxon>eudicotyledons</taxon>
        <taxon>Gunneridae</taxon>
        <taxon>Pentapetalae</taxon>
        <taxon>asterids</taxon>
        <taxon>lamiids</taxon>
        <taxon>Lamiales</taxon>
        <taxon>Oleaceae</taxon>
        <taxon>Oleeae</taxon>
        <taxon>Olea</taxon>
    </lineage>
</organism>
<gene>
    <name evidence="2" type="ORF">OLEA9_A004291</name>
</gene>
<dbReference type="Gramene" id="OE9A004291T1">
    <property type="protein sequence ID" value="OE9A004291C1"/>
    <property type="gene ID" value="OE9A004291"/>
</dbReference>
<feature type="region of interest" description="Disordered" evidence="1">
    <location>
        <begin position="1"/>
        <end position="37"/>
    </location>
</feature>
<keyword evidence="3" id="KW-1185">Reference proteome</keyword>
<evidence type="ECO:0000313" key="2">
    <source>
        <dbReference type="EMBL" id="CAA2997218.1"/>
    </source>
</evidence>
<proteinExistence type="predicted"/>
<accession>A0A8S0SVK0</accession>
<evidence type="ECO:0000256" key="1">
    <source>
        <dbReference type="SAM" id="MobiDB-lite"/>
    </source>
</evidence>
<dbReference type="Proteomes" id="UP000594638">
    <property type="component" value="Unassembled WGS sequence"/>
</dbReference>
<comment type="caution">
    <text evidence="2">The sequence shown here is derived from an EMBL/GenBank/DDBJ whole genome shotgun (WGS) entry which is preliminary data.</text>
</comment>
<evidence type="ECO:0000313" key="3">
    <source>
        <dbReference type="Proteomes" id="UP000594638"/>
    </source>
</evidence>
<reference evidence="2 3" key="1">
    <citation type="submission" date="2019-12" db="EMBL/GenBank/DDBJ databases">
        <authorList>
            <person name="Alioto T."/>
            <person name="Alioto T."/>
            <person name="Gomez Garrido J."/>
        </authorList>
    </citation>
    <scope>NUCLEOTIDE SEQUENCE [LARGE SCALE GENOMIC DNA]</scope>
</reference>
<protein>
    <submittedName>
        <fullName evidence="2">Uncharacterized protein</fullName>
    </submittedName>
</protein>
<feature type="compositionally biased region" description="Basic residues" evidence="1">
    <location>
        <begin position="1"/>
        <end position="12"/>
    </location>
</feature>
<feature type="compositionally biased region" description="Polar residues" evidence="1">
    <location>
        <begin position="16"/>
        <end position="27"/>
    </location>
</feature>
<sequence>MTKKNKSSKRKARESNVGTTDGITSETISDKSLGDHIDGVPVNTDLIELTVGEKLASLNLTANSGAKSHDVESSPQTKPLFIFCLSKLYTLMIEHF</sequence>
<name>A0A8S0SVK0_OLEEU</name>
<dbReference type="OrthoDB" id="30195at2759"/>